<dbReference type="EC" id="3.2.1.-" evidence="2"/>
<accession>A0ABV1D622</accession>
<dbReference type="Gene3D" id="3.20.20.80">
    <property type="entry name" value="Glycosidases"/>
    <property type="match status" value="1"/>
</dbReference>
<dbReference type="InterPro" id="IPR001360">
    <property type="entry name" value="Glyco_hydro_1"/>
</dbReference>
<dbReference type="EMBL" id="JBBMFM010000043">
    <property type="protein sequence ID" value="MEQ2425858.1"/>
    <property type="molecule type" value="Genomic_DNA"/>
</dbReference>
<proteinExistence type="inferred from homology"/>
<keyword evidence="3" id="KW-1185">Reference proteome</keyword>
<keyword evidence="2" id="KW-0378">Hydrolase</keyword>
<dbReference type="RefSeq" id="WP_008717236.1">
    <property type="nucleotide sequence ID" value="NZ_JAJFDX010000001.1"/>
</dbReference>
<evidence type="ECO:0000313" key="2">
    <source>
        <dbReference type="EMBL" id="MEQ2425858.1"/>
    </source>
</evidence>
<name>A0ABV1D622_9FIRM</name>
<protein>
    <submittedName>
        <fullName evidence="2">Glycoside hydrolase family 1 protein</fullName>
        <ecNumber evidence="2">3.2.1.-</ecNumber>
    </submittedName>
</protein>
<dbReference type="PANTHER" id="PTHR10353:SF136">
    <property type="entry name" value="ARYL-PHOSPHO-BETA-D-GLUCOSIDASE BGLC"/>
    <property type="match status" value="1"/>
</dbReference>
<comment type="caution">
    <text evidence="2">The sequence shown here is derived from an EMBL/GenBank/DDBJ whole genome shotgun (WGS) entry which is preliminary data.</text>
</comment>
<dbReference type="SUPFAM" id="SSF51445">
    <property type="entry name" value="(Trans)glycosidases"/>
    <property type="match status" value="1"/>
</dbReference>
<evidence type="ECO:0000313" key="3">
    <source>
        <dbReference type="Proteomes" id="UP001454086"/>
    </source>
</evidence>
<evidence type="ECO:0000256" key="1">
    <source>
        <dbReference type="RuleBase" id="RU003690"/>
    </source>
</evidence>
<dbReference type="Proteomes" id="UP001454086">
    <property type="component" value="Unassembled WGS sequence"/>
</dbReference>
<dbReference type="GO" id="GO:0016798">
    <property type="term" value="F:hydrolase activity, acting on glycosyl bonds"/>
    <property type="evidence" value="ECO:0007669"/>
    <property type="project" value="UniProtKB-KW"/>
</dbReference>
<dbReference type="PANTHER" id="PTHR10353">
    <property type="entry name" value="GLYCOSYL HYDROLASE"/>
    <property type="match status" value="1"/>
</dbReference>
<dbReference type="PROSITE" id="PS00653">
    <property type="entry name" value="GLYCOSYL_HYDROL_F1_2"/>
    <property type="match status" value="1"/>
</dbReference>
<sequence length="477" mass="55510">MEHRKIHSFPEGFLWGAATAAYQVEGAYREDGKGLSNQDILNGTNAFHDTAVTADFYHRYKEDIALMGEMGLKSFRFSVAWTRIYPDGKTLNRKGIEFYDDIINELLKYNIEPMVTIYHFDHPYELQKAYGGWYSDCMIEDYLRFARTCFEEFGDRVKYWLTICEQNNIVLYPDLIGGYLEDVDIDTWRMQVTRVMSLCSAKAINMCHEIIKDAKIGASYSFPPSYPASSSPDDVLAAMNENDFRDFYGMDLVYRARQNPWVIRYYEERGIDIRLTEEDMEILRSCRPDFIAYNYYRTNVAKGCPLESGQIQPGFNLTGKKGSITYPVFPGLYQGTGNAALEKSDWDWTIDPEGLRISLRMLYDRYAVPVMIVENGLGAYDQVEDGKVHDPYRIEYLKKHVEQLQLAVCDGIEVWGYYVWSFVDVMSTSNGYNKRYGLVYVDRTDSSPKELKRICKDSYYWYQELLKVNGNILDRRE</sequence>
<dbReference type="InterPro" id="IPR017853">
    <property type="entry name" value="GH"/>
</dbReference>
<gene>
    <name evidence="2" type="ORF">WMQ36_12830</name>
</gene>
<keyword evidence="2" id="KW-0326">Glycosidase</keyword>
<reference evidence="2 3" key="1">
    <citation type="submission" date="2024-03" db="EMBL/GenBank/DDBJ databases">
        <title>Human intestinal bacterial collection.</title>
        <authorList>
            <person name="Pauvert C."/>
            <person name="Hitch T.C.A."/>
            <person name="Clavel T."/>
        </authorList>
    </citation>
    <scope>NUCLEOTIDE SEQUENCE [LARGE SCALE GENOMIC DNA]</scope>
    <source>
        <strain evidence="2 3">CLA-SR-H021</strain>
    </source>
</reference>
<dbReference type="PRINTS" id="PR00131">
    <property type="entry name" value="GLHYDRLASE1"/>
</dbReference>
<dbReference type="Pfam" id="PF00232">
    <property type="entry name" value="Glyco_hydro_1"/>
    <property type="match status" value="1"/>
</dbReference>
<organism evidence="2 3">
    <name type="scientific">Enterocloster hominis</name>
    <name type="common">ex Hitch et al. 2024</name>
    <dbReference type="NCBI Taxonomy" id="1917870"/>
    <lineage>
        <taxon>Bacteria</taxon>
        <taxon>Bacillati</taxon>
        <taxon>Bacillota</taxon>
        <taxon>Clostridia</taxon>
        <taxon>Lachnospirales</taxon>
        <taxon>Lachnospiraceae</taxon>
        <taxon>Enterocloster</taxon>
    </lineage>
</organism>
<dbReference type="InterPro" id="IPR033132">
    <property type="entry name" value="GH_1_N_CS"/>
</dbReference>
<comment type="similarity">
    <text evidence="1">Belongs to the glycosyl hydrolase 1 family.</text>
</comment>